<proteinExistence type="predicted"/>
<name>A0ACC0Z4T9_9ROSI</name>
<keyword evidence="2" id="KW-1185">Reference proteome</keyword>
<reference evidence="2" key="1">
    <citation type="journal article" date="2023" name="G3 (Bethesda)">
        <title>Genome assembly and association tests identify interacting loci associated with vigor, precocity, and sex in interspecific pistachio rootstocks.</title>
        <authorList>
            <person name="Palmer W."/>
            <person name="Jacygrad E."/>
            <person name="Sagayaradj S."/>
            <person name="Cavanaugh K."/>
            <person name="Han R."/>
            <person name="Bertier L."/>
            <person name="Beede B."/>
            <person name="Kafkas S."/>
            <person name="Golino D."/>
            <person name="Preece J."/>
            <person name="Michelmore R."/>
        </authorList>
    </citation>
    <scope>NUCLEOTIDE SEQUENCE [LARGE SCALE GENOMIC DNA]</scope>
</reference>
<dbReference type="EMBL" id="CM047738">
    <property type="protein sequence ID" value="KAJ0045959.1"/>
    <property type="molecule type" value="Genomic_DNA"/>
</dbReference>
<gene>
    <name evidence="1" type="ORF">Pint_03755</name>
</gene>
<accession>A0ACC0Z4T9</accession>
<evidence type="ECO:0000313" key="1">
    <source>
        <dbReference type="EMBL" id="KAJ0045959.1"/>
    </source>
</evidence>
<sequence>MPITNGGGEIWGQHPCGIGVPAVAMGFPGYVAQPQLALGNSEMIWSDIFDWFLKVSSVISAISLFQIIKTPVPSGGGENAVGTTFAGYVAQPQLGLGNSEMTWSDIFDWFLKAVRPYSALGWQSTVLAGAARALGTTYYPPYIAVDGAYHPCSLGRTSLTGSSRLVLLYLLFL</sequence>
<dbReference type="Proteomes" id="UP001163603">
    <property type="component" value="Chromosome 3"/>
</dbReference>
<protein>
    <submittedName>
        <fullName evidence="1">Uncharacterized protein</fullName>
    </submittedName>
</protein>
<comment type="caution">
    <text evidence="1">The sequence shown here is derived from an EMBL/GenBank/DDBJ whole genome shotgun (WGS) entry which is preliminary data.</text>
</comment>
<organism evidence="1 2">
    <name type="scientific">Pistacia integerrima</name>
    <dbReference type="NCBI Taxonomy" id="434235"/>
    <lineage>
        <taxon>Eukaryota</taxon>
        <taxon>Viridiplantae</taxon>
        <taxon>Streptophyta</taxon>
        <taxon>Embryophyta</taxon>
        <taxon>Tracheophyta</taxon>
        <taxon>Spermatophyta</taxon>
        <taxon>Magnoliopsida</taxon>
        <taxon>eudicotyledons</taxon>
        <taxon>Gunneridae</taxon>
        <taxon>Pentapetalae</taxon>
        <taxon>rosids</taxon>
        <taxon>malvids</taxon>
        <taxon>Sapindales</taxon>
        <taxon>Anacardiaceae</taxon>
        <taxon>Pistacia</taxon>
    </lineage>
</organism>
<evidence type="ECO:0000313" key="2">
    <source>
        <dbReference type="Proteomes" id="UP001163603"/>
    </source>
</evidence>